<dbReference type="Proteomes" id="UP001449657">
    <property type="component" value="Chromosome"/>
</dbReference>
<dbReference type="InterPro" id="IPR007339">
    <property type="entry name" value="RclC-like"/>
</dbReference>
<evidence type="ECO:0000256" key="1">
    <source>
        <dbReference type="SAM" id="Phobius"/>
    </source>
</evidence>
<feature type="transmembrane region" description="Helical" evidence="1">
    <location>
        <begin position="147"/>
        <end position="166"/>
    </location>
</feature>
<dbReference type="EMBL" id="CP150096">
    <property type="protein sequence ID" value="WZN46312.1"/>
    <property type="molecule type" value="Genomic_DNA"/>
</dbReference>
<protein>
    <submittedName>
        <fullName evidence="2">DUF417 family protein</fullName>
    </submittedName>
</protein>
<sequence length="171" mass="18683">MLRIAVSVILIWIGALKFVPYEAEGITPFVANSPFMRFFYQHPDEYGQHRNKEGEVHPANIAWHEANNTYGYAYGLGILLVAMGVLLLLDRAHPLFGTAGALLTIIMGVGTLSFLVTTPETWVPDLSGAHHGFPYLSAAGRLVLKDLIMLAGAVVLLADSAKAALLRQRNR</sequence>
<name>A0ABZ2Z4P1_9BACT</name>
<evidence type="ECO:0000313" key="3">
    <source>
        <dbReference type="Proteomes" id="UP001449657"/>
    </source>
</evidence>
<dbReference type="PANTHER" id="PTHR40106">
    <property type="entry name" value="INNER MEMBRANE PROTEIN RCLC"/>
    <property type="match status" value="1"/>
</dbReference>
<organism evidence="2 3">
    <name type="scientific">Chitinophaga caseinilytica</name>
    <dbReference type="NCBI Taxonomy" id="2267521"/>
    <lineage>
        <taxon>Bacteria</taxon>
        <taxon>Pseudomonadati</taxon>
        <taxon>Bacteroidota</taxon>
        <taxon>Chitinophagia</taxon>
        <taxon>Chitinophagales</taxon>
        <taxon>Chitinophagaceae</taxon>
        <taxon>Chitinophaga</taxon>
    </lineage>
</organism>
<feature type="transmembrane region" description="Helical" evidence="1">
    <location>
        <begin position="71"/>
        <end position="89"/>
    </location>
</feature>
<accession>A0ABZ2Z4P1</accession>
<reference evidence="2 3" key="1">
    <citation type="submission" date="2024-03" db="EMBL/GenBank/DDBJ databases">
        <title>Chitinophaga caseinilytica sp. nov., a casein hydrolysing bacterium isolated from forest soil.</title>
        <authorList>
            <person name="Lee D.S."/>
            <person name="Han D.M."/>
            <person name="Baek J.H."/>
            <person name="Choi D.G."/>
            <person name="Jeon J.H."/>
            <person name="Jeon C.O."/>
        </authorList>
    </citation>
    <scope>NUCLEOTIDE SEQUENCE [LARGE SCALE GENOMIC DNA]</scope>
    <source>
        <strain evidence="2 3">KACC 19118</strain>
    </source>
</reference>
<keyword evidence="1" id="KW-1133">Transmembrane helix</keyword>
<keyword evidence="1" id="KW-0472">Membrane</keyword>
<evidence type="ECO:0000313" key="2">
    <source>
        <dbReference type="EMBL" id="WZN46312.1"/>
    </source>
</evidence>
<keyword evidence="3" id="KW-1185">Reference proteome</keyword>
<dbReference type="Pfam" id="PF04224">
    <property type="entry name" value="DUF417"/>
    <property type="match status" value="1"/>
</dbReference>
<keyword evidence="1" id="KW-0812">Transmembrane</keyword>
<proteinExistence type="predicted"/>
<dbReference type="PIRSF" id="PIRSF028065">
    <property type="entry name" value="UCP028065"/>
    <property type="match status" value="1"/>
</dbReference>
<dbReference type="RefSeq" id="WP_341841043.1">
    <property type="nucleotide sequence ID" value="NZ_CP150096.1"/>
</dbReference>
<dbReference type="InterPro" id="IPR016865">
    <property type="entry name" value="RclC"/>
</dbReference>
<gene>
    <name evidence="2" type="ORF">WJU22_25795</name>
</gene>
<feature type="transmembrane region" description="Helical" evidence="1">
    <location>
        <begin position="96"/>
        <end position="116"/>
    </location>
</feature>
<dbReference type="PANTHER" id="PTHR40106:SF1">
    <property type="entry name" value="INNER MEMBRANE PROTEIN RCLC"/>
    <property type="match status" value="1"/>
</dbReference>